<accession>A0A918HI16</accession>
<dbReference type="Proteomes" id="UP000646776">
    <property type="component" value="Unassembled WGS sequence"/>
</dbReference>
<protein>
    <submittedName>
        <fullName evidence="1">Uncharacterized protein</fullName>
    </submittedName>
</protein>
<gene>
    <name evidence="1" type="ORF">GCM10010226_49220</name>
</gene>
<dbReference type="AlphaFoldDB" id="A0A918HI16"/>
<proteinExistence type="predicted"/>
<reference evidence="1" key="1">
    <citation type="journal article" date="2014" name="Int. J. Syst. Evol. Microbiol.">
        <title>Complete genome sequence of Corynebacterium casei LMG S-19264T (=DSM 44701T), isolated from a smear-ripened cheese.</title>
        <authorList>
            <consortium name="US DOE Joint Genome Institute (JGI-PGF)"/>
            <person name="Walter F."/>
            <person name="Albersmeier A."/>
            <person name="Kalinowski J."/>
            <person name="Ruckert C."/>
        </authorList>
    </citation>
    <scope>NUCLEOTIDE SEQUENCE</scope>
    <source>
        <strain evidence="1">JCM 4125</strain>
    </source>
</reference>
<evidence type="ECO:0000313" key="2">
    <source>
        <dbReference type="Proteomes" id="UP000646776"/>
    </source>
</evidence>
<comment type="caution">
    <text evidence="1">The sequence shown here is derived from an EMBL/GenBank/DDBJ whole genome shotgun (WGS) entry which is preliminary data.</text>
</comment>
<sequence>MPAADTTHTRVRAEWARARAAADPAEADELRRRREDLRTEYAGIMRSMA</sequence>
<dbReference type="EMBL" id="BMSA01000015">
    <property type="protein sequence ID" value="GGT65643.1"/>
    <property type="molecule type" value="Genomic_DNA"/>
</dbReference>
<organism evidence="1 2">
    <name type="scientific">Streptomyces phaeofaciens</name>
    <dbReference type="NCBI Taxonomy" id="68254"/>
    <lineage>
        <taxon>Bacteria</taxon>
        <taxon>Bacillati</taxon>
        <taxon>Actinomycetota</taxon>
        <taxon>Actinomycetes</taxon>
        <taxon>Kitasatosporales</taxon>
        <taxon>Streptomycetaceae</taxon>
        <taxon>Streptomyces</taxon>
    </lineage>
</organism>
<reference evidence="1" key="2">
    <citation type="submission" date="2020-09" db="EMBL/GenBank/DDBJ databases">
        <authorList>
            <person name="Sun Q."/>
            <person name="Ohkuma M."/>
        </authorList>
    </citation>
    <scope>NUCLEOTIDE SEQUENCE</scope>
    <source>
        <strain evidence="1">JCM 4125</strain>
    </source>
</reference>
<keyword evidence="2" id="KW-1185">Reference proteome</keyword>
<evidence type="ECO:0000313" key="1">
    <source>
        <dbReference type="EMBL" id="GGT65643.1"/>
    </source>
</evidence>
<name>A0A918HI16_9ACTN</name>